<dbReference type="RefSeq" id="WP_089757538.1">
    <property type="nucleotide sequence ID" value="NZ_FNGO01000001.1"/>
</dbReference>
<dbReference type="InterPro" id="IPR006058">
    <property type="entry name" value="2Fe2S_fd_BS"/>
</dbReference>
<dbReference type="InterPro" id="IPR042204">
    <property type="entry name" value="2Fe-2S-bd_N"/>
</dbReference>
<dbReference type="Pfam" id="PF13510">
    <property type="entry name" value="Fer2_4"/>
    <property type="match status" value="1"/>
</dbReference>
<keyword evidence="1" id="KW-0560">Oxidoreductase</keyword>
<name>A0A1G9H1H6_9FIRM</name>
<feature type="domain" description="2Fe-2S ferredoxin-type" evidence="2">
    <location>
        <begin position="17"/>
        <end position="99"/>
    </location>
</feature>
<protein>
    <submittedName>
        <fullName evidence="3">2Fe-2S iron-sulfur cluster binding domain-containing protein</fullName>
    </submittedName>
</protein>
<dbReference type="PROSITE" id="PS00197">
    <property type="entry name" value="2FE2S_FER_1"/>
    <property type="match status" value="1"/>
</dbReference>
<dbReference type="Gene3D" id="3.10.20.440">
    <property type="entry name" value="2Fe-2S iron-sulphur cluster binding domain, sarcosine oxidase, alpha subunit, N-terminal domain"/>
    <property type="match status" value="1"/>
</dbReference>
<dbReference type="Proteomes" id="UP000199476">
    <property type="component" value="Unassembled WGS sequence"/>
</dbReference>
<dbReference type="CDD" id="cd00207">
    <property type="entry name" value="fer2"/>
    <property type="match status" value="1"/>
</dbReference>
<dbReference type="SUPFAM" id="SSF54292">
    <property type="entry name" value="2Fe-2S ferredoxin-like"/>
    <property type="match status" value="1"/>
</dbReference>
<dbReference type="InterPro" id="IPR036010">
    <property type="entry name" value="2Fe-2S_ferredoxin-like_sf"/>
</dbReference>
<reference evidence="3 4" key="1">
    <citation type="submission" date="2016-10" db="EMBL/GenBank/DDBJ databases">
        <authorList>
            <person name="de Groot N.N."/>
        </authorList>
    </citation>
    <scope>NUCLEOTIDE SEQUENCE [LARGE SCALE GENOMIC DNA]</scope>
    <source>
        <strain evidence="3 4">SLAS-1</strain>
    </source>
</reference>
<dbReference type="InterPro" id="IPR001041">
    <property type="entry name" value="2Fe-2S_ferredoxin-type"/>
</dbReference>
<evidence type="ECO:0000313" key="3">
    <source>
        <dbReference type="EMBL" id="SDL06393.1"/>
    </source>
</evidence>
<dbReference type="PROSITE" id="PS51085">
    <property type="entry name" value="2FE2S_FER_2"/>
    <property type="match status" value="1"/>
</dbReference>
<gene>
    <name evidence="3" type="ORF">SAMN04488692_10165</name>
</gene>
<dbReference type="OrthoDB" id="573392at2"/>
<evidence type="ECO:0000259" key="2">
    <source>
        <dbReference type="PROSITE" id="PS51085"/>
    </source>
</evidence>
<organism evidence="3 4">
    <name type="scientific">Halarsenatibacter silvermanii</name>
    <dbReference type="NCBI Taxonomy" id="321763"/>
    <lineage>
        <taxon>Bacteria</taxon>
        <taxon>Bacillati</taxon>
        <taxon>Bacillota</taxon>
        <taxon>Clostridia</taxon>
        <taxon>Halanaerobiales</taxon>
        <taxon>Halarsenatibacteraceae</taxon>
        <taxon>Halarsenatibacter</taxon>
    </lineage>
</organism>
<accession>A0A1G9H1H6</accession>
<keyword evidence="4" id="KW-1185">Reference proteome</keyword>
<proteinExistence type="predicted"/>
<dbReference type="STRING" id="321763.SAMN04488692_10165"/>
<dbReference type="GO" id="GO:0016491">
    <property type="term" value="F:oxidoreductase activity"/>
    <property type="evidence" value="ECO:0007669"/>
    <property type="project" value="UniProtKB-KW"/>
</dbReference>
<dbReference type="GO" id="GO:0051537">
    <property type="term" value="F:2 iron, 2 sulfur cluster binding"/>
    <property type="evidence" value="ECO:0007669"/>
    <property type="project" value="InterPro"/>
</dbReference>
<sequence>MRIEDHPVLDFERAEKDKITFYYEDEEIEAYRGETIAAALHAAGVRELKKSLHHDRPRGFFCAIGNCSSCYMIVDGRRNVKTCVTRVEEGMVVEEQRENRGDSR</sequence>
<evidence type="ECO:0000256" key="1">
    <source>
        <dbReference type="ARBA" id="ARBA00023002"/>
    </source>
</evidence>
<evidence type="ECO:0000313" key="4">
    <source>
        <dbReference type="Proteomes" id="UP000199476"/>
    </source>
</evidence>
<dbReference type="AlphaFoldDB" id="A0A1G9H1H6"/>
<dbReference type="EMBL" id="FNGO01000001">
    <property type="protein sequence ID" value="SDL06393.1"/>
    <property type="molecule type" value="Genomic_DNA"/>
</dbReference>